<organism evidence="11 12">
    <name type="scientific">Aspergillus cavernicola</name>
    <dbReference type="NCBI Taxonomy" id="176166"/>
    <lineage>
        <taxon>Eukaryota</taxon>
        <taxon>Fungi</taxon>
        <taxon>Dikarya</taxon>
        <taxon>Ascomycota</taxon>
        <taxon>Pezizomycotina</taxon>
        <taxon>Eurotiomycetes</taxon>
        <taxon>Eurotiomycetidae</taxon>
        <taxon>Eurotiales</taxon>
        <taxon>Aspergillaceae</taxon>
        <taxon>Aspergillus</taxon>
        <taxon>Aspergillus subgen. Nidulantes</taxon>
    </lineage>
</organism>
<evidence type="ECO:0000256" key="6">
    <source>
        <dbReference type="ARBA" id="ARBA00022801"/>
    </source>
</evidence>
<keyword evidence="2" id="KW-0719">Serine esterase</keyword>
<sequence>MKHIPIFQFCALALLSISAIAETNPFQERCTSFPSSLDIKIPKNATVLSSTFISPGTTLPFPHNDPTCTRPSQLVNEALCRAALNVTTSQRSRVSVEVWLPEQWSGRFLSTGNAGLGGCIAYEDMEYAASLGFATVGTNNGHDGMIGESFLGNLDTIEDFAYRALRVGVVVGKQVSRAFYGKYHTKSYYLGCSTGGRQGFKEAQMFPDDFDGIVAGALAFSFNNLTSWSCHFYPLTGPEGSPTFVPLSMWSRIHEDILNQCDGIDGVQDGIIESPDLCNYNPNHLICAQGQTNQSNCLTPQQAETVNSIFSPLLGIDGSLVYPRMQPGSEMLGAAQGYYSGTPFGAADWFRYAIFNTGSSWDPLTLSTEDYALAAHMNFFNIETWEGDLSAFQNRGSKILHYHGLVDQTISSDNSARYYEHFYRYFRISGMAHCGGGLGASFIGNSRRSAASLHADENVLMAMVRWVEDGIAPDTITGSAYVNGTANGEPDFKRRHCRWPYRNVYQNSGDPKDAANWKCI</sequence>
<protein>
    <recommendedName>
        <fullName evidence="10">Carboxylic ester hydrolase</fullName>
        <ecNumber evidence="10">3.1.1.-</ecNumber>
    </recommendedName>
</protein>
<keyword evidence="7" id="KW-0106">Calcium</keyword>
<keyword evidence="5 10" id="KW-0732">Signal</keyword>
<evidence type="ECO:0000256" key="3">
    <source>
        <dbReference type="ARBA" id="ARBA00022651"/>
    </source>
</evidence>
<keyword evidence="3" id="KW-0858">Xylan degradation</keyword>
<dbReference type="Pfam" id="PF07519">
    <property type="entry name" value="Tannase"/>
    <property type="match status" value="1"/>
</dbReference>
<evidence type="ECO:0000256" key="8">
    <source>
        <dbReference type="ARBA" id="ARBA00023157"/>
    </source>
</evidence>
<dbReference type="EMBL" id="JBFXLS010000065">
    <property type="protein sequence ID" value="KAL2821297.1"/>
    <property type="molecule type" value="Genomic_DNA"/>
</dbReference>
<proteinExistence type="inferred from homology"/>
<evidence type="ECO:0000256" key="10">
    <source>
        <dbReference type="RuleBase" id="RU361238"/>
    </source>
</evidence>
<dbReference type="PANTHER" id="PTHR33938">
    <property type="entry name" value="FERULOYL ESTERASE B-RELATED"/>
    <property type="match status" value="1"/>
</dbReference>
<evidence type="ECO:0000313" key="11">
    <source>
        <dbReference type="EMBL" id="KAL2821297.1"/>
    </source>
</evidence>
<dbReference type="InterPro" id="IPR029058">
    <property type="entry name" value="AB_hydrolase_fold"/>
</dbReference>
<evidence type="ECO:0000256" key="7">
    <source>
        <dbReference type="ARBA" id="ARBA00022837"/>
    </source>
</evidence>
<accession>A0ABR4I0Y8</accession>
<comment type="caution">
    <text evidence="11">The sequence shown here is derived from an EMBL/GenBank/DDBJ whole genome shotgun (WGS) entry which is preliminary data.</text>
</comment>
<keyword evidence="12" id="KW-1185">Reference proteome</keyword>
<comment type="similarity">
    <text evidence="1 10">Belongs to the tannase family.</text>
</comment>
<evidence type="ECO:0000313" key="12">
    <source>
        <dbReference type="Proteomes" id="UP001610335"/>
    </source>
</evidence>
<keyword evidence="3" id="KW-0119">Carbohydrate metabolism</keyword>
<keyword evidence="4" id="KW-0479">Metal-binding</keyword>
<keyword evidence="6 10" id="KW-0378">Hydrolase</keyword>
<evidence type="ECO:0000256" key="1">
    <source>
        <dbReference type="ARBA" id="ARBA00006249"/>
    </source>
</evidence>
<gene>
    <name evidence="11" type="ORF">BDW59DRAFT_174268</name>
</gene>
<evidence type="ECO:0000256" key="4">
    <source>
        <dbReference type="ARBA" id="ARBA00022723"/>
    </source>
</evidence>
<feature type="signal peptide" evidence="10">
    <location>
        <begin position="1"/>
        <end position="21"/>
    </location>
</feature>
<evidence type="ECO:0000256" key="9">
    <source>
        <dbReference type="ARBA" id="ARBA00034075"/>
    </source>
</evidence>
<name>A0ABR4I0Y8_9EURO</name>
<feature type="chain" id="PRO_5044983177" description="Carboxylic ester hydrolase" evidence="10">
    <location>
        <begin position="22"/>
        <end position="520"/>
    </location>
</feature>
<dbReference type="SUPFAM" id="SSF53474">
    <property type="entry name" value="alpha/beta-Hydrolases"/>
    <property type="match status" value="1"/>
</dbReference>
<dbReference type="PANTHER" id="PTHR33938:SF15">
    <property type="entry name" value="FERULOYL ESTERASE B-RELATED"/>
    <property type="match status" value="1"/>
</dbReference>
<dbReference type="EC" id="3.1.1.-" evidence="10"/>
<reference evidence="11 12" key="1">
    <citation type="submission" date="2024-07" db="EMBL/GenBank/DDBJ databases">
        <title>Section-level genome sequencing and comparative genomics of Aspergillus sections Usti and Cavernicolus.</title>
        <authorList>
            <consortium name="Lawrence Berkeley National Laboratory"/>
            <person name="Nybo J.L."/>
            <person name="Vesth T.C."/>
            <person name="Theobald S."/>
            <person name="Frisvad J.C."/>
            <person name="Larsen T.O."/>
            <person name="Kjaerboelling I."/>
            <person name="Rothschild-Mancinelli K."/>
            <person name="Lyhne E.K."/>
            <person name="Kogle M.E."/>
            <person name="Barry K."/>
            <person name="Clum A."/>
            <person name="Na H."/>
            <person name="Ledsgaard L."/>
            <person name="Lin J."/>
            <person name="Lipzen A."/>
            <person name="Kuo A."/>
            <person name="Riley R."/>
            <person name="Mondo S."/>
            <person name="LaButti K."/>
            <person name="Haridas S."/>
            <person name="Pangalinan J."/>
            <person name="Salamov A.A."/>
            <person name="Simmons B.A."/>
            <person name="Magnuson J.K."/>
            <person name="Chen J."/>
            <person name="Drula E."/>
            <person name="Henrissat B."/>
            <person name="Wiebenga A."/>
            <person name="Lubbers R.J."/>
            <person name="Gomes A.C."/>
            <person name="Makela M.R."/>
            <person name="Stajich J."/>
            <person name="Grigoriev I.V."/>
            <person name="Mortensen U.H."/>
            <person name="De vries R.P."/>
            <person name="Baker S.E."/>
            <person name="Andersen M.R."/>
        </authorList>
    </citation>
    <scope>NUCLEOTIDE SEQUENCE [LARGE SCALE GENOMIC DNA]</scope>
    <source>
        <strain evidence="11 12">CBS 600.67</strain>
    </source>
</reference>
<dbReference type="Proteomes" id="UP001610335">
    <property type="component" value="Unassembled WGS sequence"/>
</dbReference>
<evidence type="ECO:0000256" key="5">
    <source>
        <dbReference type="ARBA" id="ARBA00022729"/>
    </source>
</evidence>
<dbReference type="InterPro" id="IPR011118">
    <property type="entry name" value="Tannase/feruloyl_esterase"/>
</dbReference>
<keyword evidence="3" id="KW-0624">Polysaccharide degradation</keyword>
<keyword evidence="8" id="KW-1015">Disulfide bond</keyword>
<comment type="catalytic activity">
    <reaction evidence="9">
        <text>feruloyl-polysaccharide + H2O = ferulate + polysaccharide.</text>
        <dbReference type="EC" id="3.1.1.73"/>
    </reaction>
</comment>
<evidence type="ECO:0000256" key="2">
    <source>
        <dbReference type="ARBA" id="ARBA00022487"/>
    </source>
</evidence>